<dbReference type="Proteomes" id="UP000250179">
    <property type="component" value="Chromosome"/>
</dbReference>
<protein>
    <submittedName>
        <fullName evidence="2">Phosphoesterase</fullName>
    </submittedName>
</protein>
<keyword evidence="3" id="KW-1185">Reference proteome</keyword>
<dbReference type="InterPro" id="IPR051918">
    <property type="entry name" value="STPP_CPPED1"/>
</dbReference>
<feature type="domain" description="Calcineurin-like phosphoesterase" evidence="1">
    <location>
        <begin position="310"/>
        <end position="487"/>
    </location>
</feature>
<dbReference type="Gene3D" id="3.60.21.10">
    <property type="match status" value="1"/>
</dbReference>
<sequence>MKRVLLSILLAFIVATAGCMGSQSESSKSPTTSSPQTGGIDFNAYGKGQVLEKWAELADTSKVYVSSGYEDLAKHYFPNAQILPVSEYKGGVAVLSPQDARPLMRGRPIVMTVRDYFGYIVYTSSVKFVGPDKGVFAVFNSDGKSYFVFTGTSKAGAGAAIEYAMKLKEGKEKPENVFRDREFEGVVLKVIGDNDWDGIQEEGESWYLTTLKFTEPFIYYWRVVDGENVTVKGGFIRLVNGSTIYIHALGFNVSVEVKNSTGAKLTYVIENTNPEVLQLPEGAEKGDTWVKFTTSNASFRVEAKPIENYRILAFGDHRPGGGTKPPAVFLKIRDRMNSDEGIFIIDGGDLVYTGELDEWVDLMKEWKWNRPIFVAPGNHEYNGEGINIFHMLFGPDNYAFSLGNYRYIILNDVEENYGLSEKTFQWLEDQMKLAVSKGQRPVVILHAPPIDPRPNGHHAMNPKDGQKLLSLMKEYNAFGIFSHIHIYWYGEEDGVQMLITGGGGAPLYASEDQGGFYHYVRLDMGANGTISVEPVKVEP</sequence>
<name>A0A2Z2MAN5_THEPR</name>
<dbReference type="PROSITE" id="PS51257">
    <property type="entry name" value="PROKAR_LIPOPROTEIN"/>
    <property type="match status" value="1"/>
</dbReference>
<dbReference type="RefSeq" id="WP_088858917.1">
    <property type="nucleotide sequence ID" value="NZ_CP014862.1"/>
</dbReference>
<evidence type="ECO:0000313" key="3">
    <source>
        <dbReference type="Proteomes" id="UP000250179"/>
    </source>
</evidence>
<accession>A0A2Z2MAN5</accession>
<dbReference type="GeneID" id="33320853"/>
<dbReference type="OrthoDB" id="99730at2157"/>
<dbReference type="PANTHER" id="PTHR43143:SF1">
    <property type="entry name" value="SERINE_THREONINE-PROTEIN PHOSPHATASE CPPED1"/>
    <property type="match status" value="1"/>
</dbReference>
<dbReference type="KEGG" id="tprf:A3L09_10515"/>
<dbReference type="InterPro" id="IPR004843">
    <property type="entry name" value="Calcineurin-like_PHP"/>
</dbReference>
<proteinExistence type="predicted"/>
<dbReference type="AlphaFoldDB" id="A0A2Z2MAN5"/>
<dbReference type="EMBL" id="CP014862">
    <property type="protein sequence ID" value="ASJ03660.1"/>
    <property type="molecule type" value="Genomic_DNA"/>
</dbReference>
<organism evidence="2 3">
    <name type="scientific">Thermococcus profundus</name>
    <dbReference type="NCBI Taxonomy" id="49899"/>
    <lineage>
        <taxon>Archaea</taxon>
        <taxon>Methanobacteriati</taxon>
        <taxon>Methanobacteriota</taxon>
        <taxon>Thermococci</taxon>
        <taxon>Thermococcales</taxon>
        <taxon>Thermococcaceae</taxon>
        <taxon>Thermococcus</taxon>
    </lineage>
</organism>
<evidence type="ECO:0000259" key="1">
    <source>
        <dbReference type="Pfam" id="PF00149"/>
    </source>
</evidence>
<dbReference type="Pfam" id="PF00149">
    <property type="entry name" value="Metallophos"/>
    <property type="match status" value="1"/>
</dbReference>
<evidence type="ECO:0000313" key="2">
    <source>
        <dbReference type="EMBL" id="ASJ03660.1"/>
    </source>
</evidence>
<reference evidence="2 3" key="1">
    <citation type="submission" date="2016-03" db="EMBL/GenBank/DDBJ databases">
        <title>Complete genome sequence of Thermococcus profundus strain DT5432.</title>
        <authorList>
            <person name="Oger P.M."/>
        </authorList>
    </citation>
    <scope>NUCLEOTIDE SEQUENCE [LARGE SCALE GENOMIC DNA]</scope>
    <source>
        <strain evidence="2 3">DT 5432</strain>
    </source>
</reference>
<gene>
    <name evidence="2" type="ORF">A3L09_10515</name>
</gene>
<dbReference type="InterPro" id="IPR029052">
    <property type="entry name" value="Metallo-depent_PP-like"/>
</dbReference>
<dbReference type="GO" id="GO:0016787">
    <property type="term" value="F:hydrolase activity"/>
    <property type="evidence" value="ECO:0007669"/>
    <property type="project" value="InterPro"/>
</dbReference>
<dbReference type="SUPFAM" id="SSF56300">
    <property type="entry name" value="Metallo-dependent phosphatases"/>
    <property type="match status" value="1"/>
</dbReference>
<dbReference type="PANTHER" id="PTHR43143">
    <property type="entry name" value="METALLOPHOSPHOESTERASE, CALCINEURIN SUPERFAMILY"/>
    <property type="match status" value="1"/>
</dbReference>